<evidence type="ECO:0000256" key="1">
    <source>
        <dbReference type="ARBA" id="ARBA00009410"/>
    </source>
</evidence>
<sequence length="449" mass="48990">MSVPITAFNYPCYEVFNASLPQEADVVIAGAGIMGLATAYYLAKRGLSVVITDKSRIAGQQSNRAWGWVRQQGRDPAEVPLMQASNQIWQTLAQELNGDIEWRQQGCLYAGETAEDMASHEAWLPIAKDHQLDTRLITSSEVSRLVPGLATSVKGGLYTASDGQAEPRRVAPLFAKRAQELGAIILEGNGVTGIETENGRISGVQTERGLIKTKHFVCTSGASSWRLLQLLDIQLPQHIVRGSVSRTSPGPAISGTTYLGNNVGIRQRSDGTFNLAEGAQVDIDITLGHLRGLEWYLGPLWQQRSSFRFNLNGAFLQDIANHFPFSEASQNGKLIHIRDPHLRPNDKIQRQSLAALKQSFPNQKNVQILETWAGGIDVVPDGIPVIDAPSNHPGLLIATGFCGHGFAMGPIVGKLLSNWIVDGEPGMNLHAFRLAKYAEKDLKPPYSLF</sequence>
<evidence type="ECO:0000259" key="3">
    <source>
        <dbReference type="Pfam" id="PF01266"/>
    </source>
</evidence>
<organism evidence="4 5">
    <name type="scientific">Leeia speluncae</name>
    <dbReference type="NCBI Taxonomy" id="2884804"/>
    <lineage>
        <taxon>Bacteria</taxon>
        <taxon>Pseudomonadati</taxon>
        <taxon>Pseudomonadota</taxon>
        <taxon>Betaproteobacteria</taxon>
        <taxon>Neisseriales</taxon>
        <taxon>Leeiaceae</taxon>
        <taxon>Leeia</taxon>
    </lineage>
</organism>
<evidence type="ECO:0000256" key="2">
    <source>
        <dbReference type="ARBA" id="ARBA00023002"/>
    </source>
</evidence>
<dbReference type="EMBL" id="JAJBZT010000011">
    <property type="protein sequence ID" value="MCB6185034.1"/>
    <property type="molecule type" value="Genomic_DNA"/>
</dbReference>
<dbReference type="Gene3D" id="3.50.50.60">
    <property type="entry name" value="FAD/NAD(P)-binding domain"/>
    <property type="match status" value="2"/>
</dbReference>
<keyword evidence="5" id="KW-1185">Reference proteome</keyword>
<comment type="caution">
    <text evidence="4">The sequence shown here is derived from an EMBL/GenBank/DDBJ whole genome shotgun (WGS) entry which is preliminary data.</text>
</comment>
<dbReference type="PANTHER" id="PTHR13847:SF280">
    <property type="entry name" value="D-AMINO ACID DEHYDROGENASE"/>
    <property type="match status" value="1"/>
</dbReference>
<dbReference type="InterPro" id="IPR006076">
    <property type="entry name" value="FAD-dep_OxRdtase"/>
</dbReference>
<feature type="domain" description="FAD dependent oxidoreductase" evidence="3">
    <location>
        <begin position="25"/>
        <end position="419"/>
    </location>
</feature>
<accession>A0ABS8D9Z6</accession>
<proteinExistence type="inferred from homology"/>
<name>A0ABS8D9Z6_9NEIS</name>
<dbReference type="InterPro" id="IPR036188">
    <property type="entry name" value="FAD/NAD-bd_sf"/>
</dbReference>
<reference evidence="4" key="1">
    <citation type="submission" date="2021-10" db="EMBL/GenBank/DDBJ databases">
        <title>The complete genome sequence of Leeia sp. TBRC 13508.</title>
        <authorList>
            <person name="Charoenyingcharoen P."/>
            <person name="Yukphan P."/>
        </authorList>
    </citation>
    <scope>NUCLEOTIDE SEQUENCE</scope>
    <source>
        <strain evidence="4">TBRC 13508</strain>
    </source>
</reference>
<evidence type="ECO:0000313" key="5">
    <source>
        <dbReference type="Proteomes" id="UP001165395"/>
    </source>
</evidence>
<dbReference type="PANTHER" id="PTHR13847">
    <property type="entry name" value="SARCOSINE DEHYDROGENASE-RELATED"/>
    <property type="match status" value="1"/>
</dbReference>
<dbReference type="RefSeq" id="WP_227181863.1">
    <property type="nucleotide sequence ID" value="NZ_JAJBZT010000011.1"/>
</dbReference>
<comment type="similarity">
    <text evidence="1">Belongs to the DadA oxidoreductase family.</text>
</comment>
<keyword evidence="2" id="KW-0560">Oxidoreductase</keyword>
<dbReference type="SUPFAM" id="SSF51905">
    <property type="entry name" value="FAD/NAD(P)-binding domain"/>
    <property type="match status" value="1"/>
</dbReference>
<protein>
    <submittedName>
        <fullName evidence="4">FAD-binding oxidoreductase</fullName>
    </submittedName>
</protein>
<dbReference type="Proteomes" id="UP001165395">
    <property type="component" value="Unassembled WGS sequence"/>
</dbReference>
<gene>
    <name evidence="4" type="ORF">LIN78_15915</name>
</gene>
<evidence type="ECO:0000313" key="4">
    <source>
        <dbReference type="EMBL" id="MCB6185034.1"/>
    </source>
</evidence>
<dbReference type="Gene3D" id="3.30.9.10">
    <property type="entry name" value="D-Amino Acid Oxidase, subunit A, domain 2"/>
    <property type="match status" value="2"/>
</dbReference>
<dbReference type="Pfam" id="PF01266">
    <property type="entry name" value="DAO"/>
    <property type="match status" value="1"/>
</dbReference>